<dbReference type="InterPro" id="IPR007110">
    <property type="entry name" value="Ig-like_dom"/>
</dbReference>
<comment type="caution">
    <text evidence="4">The sequence shown here is derived from an EMBL/GenBank/DDBJ whole genome shotgun (WGS) entry which is preliminary data.</text>
</comment>
<dbReference type="InterPro" id="IPR026444">
    <property type="entry name" value="Secre_tail"/>
</dbReference>
<evidence type="ECO:0000313" key="4">
    <source>
        <dbReference type="EMBL" id="HCY81577.1"/>
    </source>
</evidence>
<evidence type="ECO:0000313" key="5">
    <source>
        <dbReference type="Proteomes" id="UP000263268"/>
    </source>
</evidence>
<evidence type="ECO:0000256" key="1">
    <source>
        <dbReference type="ARBA" id="ARBA00022729"/>
    </source>
</evidence>
<proteinExistence type="predicted"/>
<feature type="compositionally biased region" description="Polar residues" evidence="2">
    <location>
        <begin position="11"/>
        <end position="25"/>
    </location>
</feature>
<feature type="region of interest" description="Disordered" evidence="2">
    <location>
        <begin position="1"/>
        <end position="25"/>
    </location>
</feature>
<keyword evidence="1" id="KW-0732">Signal</keyword>
<dbReference type="Proteomes" id="UP000263268">
    <property type="component" value="Unassembled WGS sequence"/>
</dbReference>
<dbReference type="NCBIfam" id="TIGR04183">
    <property type="entry name" value="Por_Secre_tail"/>
    <property type="match status" value="1"/>
</dbReference>
<sequence length="786" mass="86147">MLAFGSGDATDPNSTHGYDQSDNATGINEDDHIRLYNSSTNTWIDLWGDISGNVFTVASKNYTYRRKNSGIIAPSTTWNVNDWDAFTPVDYSDIGSYDFSTGTPPSITVEPVLPSTNCNLSATISVTATEGFSGGNPLAYQWYYSAPGDTSWTAVPDNAIYDDVTTNTLQILNTLTLDGYQYYCQVRENGATCYKASNAVKLHVTKTVWDGTDWTNSTPPDEFTVAVIDGTYDTGLHGDIDACQLIINSGVDRTLNVENSTYVRVVNNVINNGSITVQTHGAFVQDGVGANAGTFTNNGSASVIKYTDILNDWYEYTYWSSPVVNQLINAATPDTPNSRRFYFETANYLDEHTVGTTNNVPDDIDDDGNDWQNASGDIMESGRGYATTSSPLGSFPGVDQAIFEGTFFNGDLLKPIITNGFSGDNDWNLVGNPYASAIAFNDLYTENNAIIDGAAYLWSQALPPLITNPGNEVLNFNQADYAIITTGSGNIAGGSTVIPTSFIPSGQGFFVKAINSGGDLRFTNAMRRADNTSNNQFFRVDNSNQNTSNNQTNRLWVNLTSDNGVFNQILIAYVDGATNGYDGWSYDAPRNLSSGLASVIYTSIEEVDNIRYAVQGKHPNSLNLDEVIPLGFYTTINEATLYSLSIEQFEGEFFSNNNVFVKDNLLNIIHNLNNAPYTFTSGVGEFNERFELVFRDSFLSVNEEELTSNHVSIIEHDNGEVTFKVPSQYKIQTVDIIDLLGRTIYNLKGNSSTETYNLSNLSQATYVARVTLTNGQVLTKKAVKRK</sequence>
<protein>
    <recommendedName>
        <fullName evidence="3">Ig-like domain-containing protein</fullName>
    </recommendedName>
</protein>
<dbReference type="InterPro" id="IPR036179">
    <property type="entry name" value="Ig-like_dom_sf"/>
</dbReference>
<dbReference type="AlphaFoldDB" id="A0A3D6BSF6"/>
<evidence type="ECO:0000256" key="2">
    <source>
        <dbReference type="SAM" id="MobiDB-lite"/>
    </source>
</evidence>
<dbReference type="PROSITE" id="PS50835">
    <property type="entry name" value="IG_LIKE"/>
    <property type="match status" value="1"/>
</dbReference>
<reference evidence="4 5" key="1">
    <citation type="journal article" date="2018" name="Nat. Biotechnol.">
        <title>A standardized bacterial taxonomy based on genome phylogeny substantially revises the tree of life.</title>
        <authorList>
            <person name="Parks D.H."/>
            <person name="Chuvochina M."/>
            <person name="Waite D.W."/>
            <person name="Rinke C."/>
            <person name="Skarshewski A."/>
            <person name="Chaumeil P.A."/>
            <person name="Hugenholtz P."/>
        </authorList>
    </citation>
    <scope>NUCLEOTIDE SEQUENCE [LARGE SCALE GENOMIC DNA]</scope>
    <source>
        <strain evidence="4">UBA10227</strain>
    </source>
</reference>
<dbReference type="SUPFAM" id="SSF48726">
    <property type="entry name" value="Immunoglobulin"/>
    <property type="match status" value="1"/>
</dbReference>
<evidence type="ECO:0000259" key="3">
    <source>
        <dbReference type="PROSITE" id="PS50835"/>
    </source>
</evidence>
<feature type="domain" description="Ig-like" evidence="3">
    <location>
        <begin position="105"/>
        <end position="201"/>
    </location>
</feature>
<dbReference type="EMBL" id="DPRK01000129">
    <property type="protein sequence ID" value="HCY81577.1"/>
    <property type="molecule type" value="Genomic_DNA"/>
</dbReference>
<organism evidence="4 5">
    <name type="scientific">Xanthomarina gelatinilytica</name>
    <dbReference type="NCBI Taxonomy" id="1137281"/>
    <lineage>
        <taxon>Bacteria</taxon>
        <taxon>Pseudomonadati</taxon>
        <taxon>Bacteroidota</taxon>
        <taxon>Flavobacteriia</taxon>
        <taxon>Flavobacteriales</taxon>
        <taxon>Flavobacteriaceae</taxon>
        <taxon>Xanthomarina</taxon>
    </lineage>
</organism>
<accession>A0A3D6BSF6</accession>
<name>A0A3D6BSF6_9FLAO</name>
<gene>
    <name evidence="4" type="ORF">DHV22_08235</name>
</gene>